<dbReference type="InterPro" id="IPR049500">
    <property type="entry name" value="Peptidase_M50B-like"/>
</dbReference>
<feature type="transmembrane region" description="Helical" evidence="1">
    <location>
        <begin position="142"/>
        <end position="159"/>
    </location>
</feature>
<dbReference type="PANTHER" id="PTHR33979">
    <property type="entry name" value="OS02G0221600 PROTEIN"/>
    <property type="match status" value="1"/>
</dbReference>
<dbReference type="STRING" id="630515.SAMN04489812_3133"/>
<dbReference type="PANTHER" id="PTHR33979:SF2">
    <property type="entry name" value="PEPTIDASE M50B-LIKE-DOMAIN-CONTAINING PROTEIN"/>
    <property type="match status" value="1"/>
</dbReference>
<accession>A0A1H1VAR4</accession>
<gene>
    <name evidence="2" type="ORF">SAMN04489812_3133</name>
</gene>
<evidence type="ECO:0000256" key="1">
    <source>
        <dbReference type="SAM" id="Phobius"/>
    </source>
</evidence>
<keyword evidence="1" id="KW-0812">Transmembrane</keyword>
<feature type="transmembrane region" description="Helical" evidence="1">
    <location>
        <begin position="212"/>
        <end position="240"/>
    </location>
</feature>
<proteinExistence type="predicted"/>
<organism evidence="2 3">
    <name type="scientific">Microlunatus soli</name>
    <dbReference type="NCBI Taxonomy" id="630515"/>
    <lineage>
        <taxon>Bacteria</taxon>
        <taxon>Bacillati</taxon>
        <taxon>Actinomycetota</taxon>
        <taxon>Actinomycetes</taxon>
        <taxon>Propionibacteriales</taxon>
        <taxon>Propionibacteriaceae</taxon>
        <taxon>Microlunatus</taxon>
    </lineage>
</organism>
<dbReference type="Pfam" id="PF13398">
    <property type="entry name" value="Peptidase_M50B"/>
    <property type="match status" value="1"/>
</dbReference>
<protein>
    <submittedName>
        <fullName evidence="2">Peptidase M50B-like</fullName>
    </submittedName>
</protein>
<dbReference type="AlphaFoldDB" id="A0A1H1VAR4"/>
<name>A0A1H1VAR4_9ACTN</name>
<dbReference type="Proteomes" id="UP000199103">
    <property type="component" value="Chromosome I"/>
</dbReference>
<feature type="transmembrane region" description="Helical" evidence="1">
    <location>
        <begin position="91"/>
        <end position="113"/>
    </location>
</feature>
<dbReference type="OrthoDB" id="5184455at2"/>
<sequence>MEVITEIWRRATAVQPPPTPEVVGAIAILGLVLVLYRRSWLITRLLVTITHEGAHALAALLAGRRLSGIRLNSDTSGLTVSRGKTRGPGMVIMLAAGYLGPAAAGLGAAALLAAGHSVGLLWLLVLLLSLMLLMIRNAYGVLVLVVAGGLVFAISWLLAPAWQSAVAYLITWLLLIAAPKPVIELIAMRRQRRDRGSDVDQLARLTRVPGGLWAVLFLLCNLAGLALGTAVLLPSLIALFRPMFTP</sequence>
<dbReference type="EMBL" id="LT629772">
    <property type="protein sequence ID" value="SDS81838.1"/>
    <property type="molecule type" value="Genomic_DNA"/>
</dbReference>
<keyword evidence="3" id="KW-1185">Reference proteome</keyword>
<keyword evidence="1" id="KW-0472">Membrane</keyword>
<reference evidence="2 3" key="1">
    <citation type="submission" date="2016-10" db="EMBL/GenBank/DDBJ databases">
        <authorList>
            <person name="de Groot N.N."/>
        </authorList>
    </citation>
    <scope>NUCLEOTIDE SEQUENCE [LARGE SCALE GENOMIC DNA]</scope>
    <source>
        <strain evidence="2 3">DSM 21800</strain>
    </source>
</reference>
<dbReference type="RefSeq" id="WP_091526256.1">
    <property type="nucleotide sequence ID" value="NZ_LT629772.1"/>
</dbReference>
<feature type="transmembrane region" description="Helical" evidence="1">
    <location>
        <begin position="165"/>
        <end position="187"/>
    </location>
</feature>
<evidence type="ECO:0000313" key="3">
    <source>
        <dbReference type="Proteomes" id="UP000199103"/>
    </source>
</evidence>
<evidence type="ECO:0000313" key="2">
    <source>
        <dbReference type="EMBL" id="SDS81838.1"/>
    </source>
</evidence>
<keyword evidence="1" id="KW-1133">Transmembrane helix</keyword>
<feature type="transmembrane region" description="Helical" evidence="1">
    <location>
        <begin position="119"/>
        <end position="135"/>
    </location>
</feature>